<organism evidence="9 10">
    <name type="scientific">Fraxinus pennsylvanica</name>
    <dbReference type="NCBI Taxonomy" id="56036"/>
    <lineage>
        <taxon>Eukaryota</taxon>
        <taxon>Viridiplantae</taxon>
        <taxon>Streptophyta</taxon>
        <taxon>Embryophyta</taxon>
        <taxon>Tracheophyta</taxon>
        <taxon>Spermatophyta</taxon>
        <taxon>Magnoliopsida</taxon>
        <taxon>eudicotyledons</taxon>
        <taxon>Gunneridae</taxon>
        <taxon>Pentapetalae</taxon>
        <taxon>asterids</taxon>
        <taxon>lamiids</taxon>
        <taxon>Lamiales</taxon>
        <taxon>Oleaceae</taxon>
        <taxon>Oleeae</taxon>
        <taxon>Fraxinus</taxon>
    </lineage>
</organism>
<feature type="domain" description="PGG" evidence="8">
    <location>
        <begin position="25"/>
        <end position="122"/>
    </location>
</feature>
<sequence>MVSVPQASKRSWFRLGYDEQVDTPNDTRNVLLIVATVITAVTFQSGVNPPGGVWQDDTNGHKAGTAIYASRKVAFHFFLTSNTLALSSSILVLMSLTYKFPYCLELWAAILGMLATYASAIFAISPDESVRFGSVLGAAAGPFVFRFLVQIYRRLRSKA</sequence>
<accession>A0AAD2A4Y5</accession>
<dbReference type="AlphaFoldDB" id="A0AAD2A4Y5"/>
<evidence type="ECO:0000259" key="8">
    <source>
        <dbReference type="Pfam" id="PF13962"/>
    </source>
</evidence>
<dbReference type="GO" id="GO:0005886">
    <property type="term" value="C:plasma membrane"/>
    <property type="evidence" value="ECO:0007669"/>
    <property type="project" value="TreeGrafter"/>
</dbReference>
<evidence type="ECO:0000256" key="1">
    <source>
        <dbReference type="ARBA" id="ARBA00004141"/>
    </source>
</evidence>
<evidence type="ECO:0000313" key="9">
    <source>
        <dbReference type="EMBL" id="CAI9781625.1"/>
    </source>
</evidence>
<dbReference type="EMBL" id="OU503053">
    <property type="protein sequence ID" value="CAI9781625.1"/>
    <property type="molecule type" value="Genomic_DNA"/>
</dbReference>
<keyword evidence="6 7" id="KW-0472">Membrane</keyword>
<dbReference type="PANTHER" id="PTHR24186">
    <property type="entry name" value="PROTEIN PHOSPHATASE 1 REGULATORY SUBUNIT"/>
    <property type="match status" value="1"/>
</dbReference>
<comment type="subcellular location">
    <subcellularLocation>
        <location evidence="1">Membrane</location>
        <topology evidence="1">Multi-pass membrane protein</topology>
    </subcellularLocation>
</comment>
<keyword evidence="3" id="KW-0677">Repeat</keyword>
<name>A0AAD2A4Y5_9LAMI</name>
<dbReference type="InterPro" id="IPR026961">
    <property type="entry name" value="PGG_dom"/>
</dbReference>
<reference evidence="9" key="1">
    <citation type="submission" date="2023-05" db="EMBL/GenBank/DDBJ databases">
        <authorList>
            <person name="Huff M."/>
        </authorList>
    </citation>
    <scope>NUCLEOTIDE SEQUENCE</scope>
</reference>
<proteinExistence type="predicted"/>
<keyword evidence="10" id="KW-1185">Reference proteome</keyword>
<evidence type="ECO:0000256" key="3">
    <source>
        <dbReference type="ARBA" id="ARBA00022737"/>
    </source>
</evidence>
<gene>
    <name evidence="9" type="ORF">FPE_LOCUS29055</name>
</gene>
<keyword evidence="2 7" id="KW-0812">Transmembrane</keyword>
<feature type="transmembrane region" description="Helical" evidence="7">
    <location>
        <begin position="73"/>
        <end position="94"/>
    </location>
</feature>
<keyword evidence="5" id="KW-0040">ANK repeat</keyword>
<evidence type="ECO:0000256" key="5">
    <source>
        <dbReference type="ARBA" id="ARBA00023043"/>
    </source>
</evidence>
<dbReference type="PANTHER" id="PTHR24186:SF56">
    <property type="entry name" value="PGG DOMAIN-CONTAINING PROTEIN"/>
    <property type="match status" value="1"/>
</dbReference>
<protein>
    <recommendedName>
        <fullName evidence="8">PGG domain-containing protein</fullName>
    </recommendedName>
</protein>
<evidence type="ECO:0000256" key="6">
    <source>
        <dbReference type="ARBA" id="ARBA00023136"/>
    </source>
</evidence>
<evidence type="ECO:0000256" key="7">
    <source>
        <dbReference type="SAM" id="Phobius"/>
    </source>
</evidence>
<evidence type="ECO:0000256" key="2">
    <source>
        <dbReference type="ARBA" id="ARBA00022692"/>
    </source>
</evidence>
<dbReference type="Pfam" id="PF13962">
    <property type="entry name" value="PGG"/>
    <property type="match status" value="1"/>
</dbReference>
<dbReference type="Proteomes" id="UP000834106">
    <property type="component" value="Chromosome 18"/>
</dbReference>
<feature type="transmembrane region" description="Helical" evidence="7">
    <location>
        <begin position="30"/>
        <end position="47"/>
    </location>
</feature>
<evidence type="ECO:0000256" key="4">
    <source>
        <dbReference type="ARBA" id="ARBA00022989"/>
    </source>
</evidence>
<feature type="transmembrane region" description="Helical" evidence="7">
    <location>
        <begin position="130"/>
        <end position="149"/>
    </location>
</feature>
<feature type="transmembrane region" description="Helical" evidence="7">
    <location>
        <begin position="106"/>
        <end position="124"/>
    </location>
</feature>
<keyword evidence="4 7" id="KW-1133">Transmembrane helix</keyword>
<evidence type="ECO:0000313" key="10">
    <source>
        <dbReference type="Proteomes" id="UP000834106"/>
    </source>
</evidence>